<protein>
    <submittedName>
        <fullName evidence="2">Uncharacterized protein</fullName>
    </submittedName>
</protein>
<evidence type="ECO:0000313" key="2">
    <source>
        <dbReference type="EMBL" id="KAG7484778.1"/>
    </source>
</evidence>
<dbReference type="Proteomes" id="UP001046870">
    <property type="component" value="Chromosome 3"/>
</dbReference>
<comment type="caution">
    <text evidence="2">The sequence shown here is derived from an EMBL/GenBank/DDBJ whole genome shotgun (WGS) entry which is preliminary data.</text>
</comment>
<feature type="region of interest" description="Disordered" evidence="1">
    <location>
        <begin position="50"/>
        <end position="69"/>
    </location>
</feature>
<accession>A0A9D3TF98</accession>
<keyword evidence="3" id="KW-1185">Reference proteome</keyword>
<evidence type="ECO:0000256" key="1">
    <source>
        <dbReference type="SAM" id="MobiDB-lite"/>
    </source>
</evidence>
<evidence type="ECO:0000313" key="3">
    <source>
        <dbReference type="Proteomes" id="UP001046870"/>
    </source>
</evidence>
<sequence>MYATFSDVVATEPVADAYRTRRRARSRVFRSPAAFRRILRSAVMREIPLQRPRAFDSRGESRVSPVHSG</sequence>
<name>A0A9D3TF98_MEGAT</name>
<proteinExistence type="predicted"/>
<gene>
    <name evidence="2" type="ORF">MATL_G00054360</name>
</gene>
<reference evidence="2" key="1">
    <citation type="submission" date="2021-01" db="EMBL/GenBank/DDBJ databases">
        <authorList>
            <person name="Zahm M."/>
            <person name="Roques C."/>
            <person name="Cabau C."/>
            <person name="Klopp C."/>
            <person name="Donnadieu C."/>
            <person name="Jouanno E."/>
            <person name="Lampietro C."/>
            <person name="Louis A."/>
            <person name="Herpin A."/>
            <person name="Echchiki A."/>
            <person name="Berthelot C."/>
            <person name="Parey E."/>
            <person name="Roest-Crollius H."/>
            <person name="Braasch I."/>
            <person name="Postlethwait J."/>
            <person name="Bobe J."/>
            <person name="Montfort J."/>
            <person name="Bouchez O."/>
            <person name="Begum T."/>
            <person name="Mejri S."/>
            <person name="Adams A."/>
            <person name="Chen W.-J."/>
            <person name="Guiguen Y."/>
        </authorList>
    </citation>
    <scope>NUCLEOTIDE SEQUENCE</scope>
    <source>
        <strain evidence="2">YG-15Mar2019-1</strain>
        <tissue evidence="2">Brain</tissue>
    </source>
</reference>
<dbReference type="AlphaFoldDB" id="A0A9D3TF98"/>
<organism evidence="2 3">
    <name type="scientific">Megalops atlanticus</name>
    <name type="common">Tarpon</name>
    <name type="synonym">Clupea gigantea</name>
    <dbReference type="NCBI Taxonomy" id="7932"/>
    <lineage>
        <taxon>Eukaryota</taxon>
        <taxon>Metazoa</taxon>
        <taxon>Chordata</taxon>
        <taxon>Craniata</taxon>
        <taxon>Vertebrata</taxon>
        <taxon>Euteleostomi</taxon>
        <taxon>Actinopterygii</taxon>
        <taxon>Neopterygii</taxon>
        <taxon>Teleostei</taxon>
        <taxon>Elopiformes</taxon>
        <taxon>Megalopidae</taxon>
        <taxon>Megalops</taxon>
    </lineage>
</organism>
<dbReference type="EMBL" id="JAFDVH010000003">
    <property type="protein sequence ID" value="KAG7484778.1"/>
    <property type="molecule type" value="Genomic_DNA"/>
</dbReference>